<dbReference type="AlphaFoldDB" id="F7X9L7"/>
<accession>F7X9L7</accession>
<feature type="DNA-binding region" description="H-T-H motif" evidence="4">
    <location>
        <begin position="79"/>
        <end position="98"/>
    </location>
</feature>
<dbReference type="EMBL" id="CP001830">
    <property type="protein sequence ID" value="AEH80316.1"/>
    <property type="molecule type" value="Genomic_DNA"/>
</dbReference>
<proteinExistence type="predicted"/>
<dbReference type="KEGG" id="smx:SM11_chr3072"/>
<evidence type="ECO:0000256" key="3">
    <source>
        <dbReference type="ARBA" id="ARBA00023163"/>
    </source>
</evidence>
<dbReference type="Gene3D" id="1.10.10.60">
    <property type="entry name" value="Homeodomain-like"/>
    <property type="match status" value="1"/>
</dbReference>
<dbReference type="Gene3D" id="1.10.357.10">
    <property type="entry name" value="Tetracycline Repressor, domain 2"/>
    <property type="match status" value="1"/>
</dbReference>
<gene>
    <name evidence="7" type="ordered locus">SM11_chr3072</name>
</gene>
<evidence type="ECO:0000256" key="4">
    <source>
        <dbReference type="PROSITE-ProRule" id="PRU00335"/>
    </source>
</evidence>
<feature type="compositionally biased region" description="Basic residues" evidence="5">
    <location>
        <begin position="1"/>
        <end position="10"/>
    </location>
</feature>
<evidence type="ECO:0000256" key="1">
    <source>
        <dbReference type="ARBA" id="ARBA00023015"/>
    </source>
</evidence>
<dbReference type="GO" id="GO:0003700">
    <property type="term" value="F:DNA-binding transcription factor activity"/>
    <property type="evidence" value="ECO:0007669"/>
    <property type="project" value="TreeGrafter"/>
</dbReference>
<dbReference type="Pfam" id="PF00440">
    <property type="entry name" value="TetR_N"/>
    <property type="match status" value="1"/>
</dbReference>
<feature type="compositionally biased region" description="Basic and acidic residues" evidence="5">
    <location>
        <begin position="26"/>
        <end position="40"/>
    </location>
</feature>
<keyword evidence="1" id="KW-0805">Transcription regulation</keyword>
<dbReference type="InterPro" id="IPR001647">
    <property type="entry name" value="HTH_TetR"/>
</dbReference>
<dbReference type="Pfam" id="PF14246">
    <property type="entry name" value="TetR_C_7"/>
    <property type="match status" value="1"/>
</dbReference>
<dbReference type="PANTHER" id="PTHR30055">
    <property type="entry name" value="HTH-TYPE TRANSCRIPTIONAL REGULATOR RUTR"/>
    <property type="match status" value="1"/>
</dbReference>
<dbReference type="FunFam" id="1.10.10.60:FF:000141">
    <property type="entry name" value="TetR family transcriptional regulator"/>
    <property type="match status" value="1"/>
</dbReference>
<sequence length="255" mass="28382">MRPRSPRRARSKEWIRPAAMVSAKSAEQEKTLQDRLEHPQQENPSGGGRHAAGEDPVKRERILDGAKRVFMRSSFDAASMNDITREAGVSKGTLYVYFENKEDLFTALIARERNIIVNSVKQSLNGNEPIEEALHAFGVKLVTSITSDYTIRAMRTVLGVIDRMPRLAQRFFTATPENGYTVLKAYLDQQVSAGMLSIEDTEIAAKQFIDLAMAGMFKGRLFGMCDAVSAESIEKNVRSAIRVFLAAYGKTTGKE</sequence>
<keyword evidence="2 4" id="KW-0238">DNA-binding</keyword>
<dbReference type="HOGENOM" id="CLU_069356_27_0_5"/>
<evidence type="ECO:0000313" key="7">
    <source>
        <dbReference type="EMBL" id="AEH80316.1"/>
    </source>
</evidence>
<feature type="region of interest" description="Disordered" evidence="5">
    <location>
        <begin position="1"/>
        <end position="58"/>
    </location>
</feature>
<evidence type="ECO:0000313" key="8">
    <source>
        <dbReference type="Proteomes" id="UP000009045"/>
    </source>
</evidence>
<dbReference type="InterPro" id="IPR009057">
    <property type="entry name" value="Homeodomain-like_sf"/>
</dbReference>
<evidence type="ECO:0000259" key="6">
    <source>
        <dbReference type="PROSITE" id="PS50977"/>
    </source>
</evidence>
<dbReference type="Proteomes" id="UP000009045">
    <property type="component" value="Chromosome"/>
</dbReference>
<organism evidence="7 8">
    <name type="scientific">Sinorhizobium meliloti (strain SM11)</name>
    <dbReference type="NCBI Taxonomy" id="707241"/>
    <lineage>
        <taxon>Bacteria</taxon>
        <taxon>Pseudomonadati</taxon>
        <taxon>Pseudomonadota</taxon>
        <taxon>Alphaproteobacteria</taxon>
        <taxon>Hyphomicrobiales</taxon>
        <taxon>Rhizobiaceae</taxon>
        <taxon>Sinorhizobium/Ensifer group</taxon>
        <taxon>Sinorhizobium</taxon>
    </lineage>
</organism>
<dbReference type="PROSITE" id="PS01081">
    <property type="entry name" value="HTH_TETR_1"/>
    <property type="match status" value="1"/>
</dbReference>
<dbReference type="SUPFAM" id="SSF46689">
    <property type="entry name" value="Homeodomain-like"/>
    <property type="match status" value="1"/>
</dbReference>
<dbReference type="PRINTS" id="PR00455">
    <property type="entry name" value="HTHTETR"/>
</dbReference>
<dbReference type="InterPro" id="IPR023772">
    <property type="entry name" value="DNA-bd_HTH_TetR-type_CS"/>
</dbReference>
<name>F7X9L7_SINMM</name>
<dbReference type="PROSITE" id="PS50977">
    <property type="entry name" value="HTH_TETR_2"/>
    <property type="match status" value="1"/>
</dbReference>
<dbReference type="PANTHER" id="PTHR30055:SF146">
    <property type="entry name" value="HTH-TYPE TRANSCRIPTIONAL DUAL REGULATOR CECR"/>
    <property type="match status" value="1"/>
</dbReference>
<evidence type="ECO:0000256" key="5">
    <source>
        <dbReference type="SAM" id="MobiDB-lite"/>
    </source>
</evidence>
<dbReference type="InterPro" id="IPR039536">
    <property type="entry name" value="TetR_C_Proteobacteria"/>
</dbReference>
<feature type="domain" description="HTH tetR-type" evidence="6">
    <location>
        <begin position="56"/>
        <end position="116"/>
    </location>
</feature>
<dbReference type="InterPro" id="IPR050109">
    <property type="entry name" value="HTH-type_TetR-like_transc_reg"/>
</dbReference>
<evidence type="ECO:0000256" key="2">
    <source>
        <dbReference type="ARBA" id="ARBA00023125"/>
    </source>
</evidence>
<reference evidence="7 8" key="1">
    <citation type="journal article" date="2011" name="J. Biotechnol.">
        <title>The complete genome sequence of the dominant Sinorhizobium meliloti field isolate SM11 extends the S. meliloti pan-genome.</title>
        <authorList>
            <person name="Schneiker-Bekel S."/>
            <person name="Wibberg D."/>
            <person name="Bekel T."/>
            <person name="Blom J."/>
            <person name="Linke B."/>
            <person name="Neuweger H."/>
            <person name="Stiens M."/>
            <person name="Vorholter F.J."/>
            <person name="Weidner S."/>
            <person name="Goesmann A."/>
            <person name="Puhler A."/>
            <person name="Schluter A."/>
        </authorList>
    </citation>
    <scope>NUCLEOTIDE SEQUENCE [LARGE SCALE GENOMIC DNA]</scope>
    <source>
        <strain evidence="7 8">SM11</strain>
    </source>
</reference>
<protein>
    <submittedName>
        <fullName evidence="7">Transcription regulator TetR family</fullName>
    </submittedName>
</protein>
<dbReference type="GO" id="GO:0000976">
    <property type="term" value="F:transcription cis-regulatory region binding"/>
    <property type="evidence" value="ECO:0007669"/>
    <property type="project" value="TreeGrafter"/>
</dbReference>
<keyword evidence="3" id="KW-0804">Transcription</keyword>
<dbReference type="PATRIC" id="fig|707241.3.peg.3205"/>